<dbReference type="InterPro" id="IPR005135">
    <property type="entry name" value="Endo/exonuclease/phosphatase"/>
</dbReference>
<dbReference type="InterPro" id="IPR036691">
    <property type="entry name" value="Endo/exonu/phosph_ase_sf"/>
</dbReference>
<name>A0AAN7IYB4_QUERU</name>
<dbReference type="Pfam" id="PF03372">
    <property type="entry name" value="Exo_endo_phos"/>
    <property type="match status" value="1"/>
</dbReference>
<reference evidence="2 3" key="1">
    <citation type="journal article" date="2023" name="G3 (Bethesda)">
        <title>A haplotype-resolved chromosome-scale genome for Quercus rubra L. provides insights into the genetics of adaptive traits for red oak species.</title>
        <authorList>
            <person name="Kapoor B."/>
            <person name="Jenkins J."/>
            <person name="Schmutz J."/>
            <person name="Zhebentyayeva T."/>
            <person name="Kuelheim C."/>
            <person name="Coggeshall M."/>
            <person name="Heim C."/>
            <person name="Lasky J.R."/>
            <person name="Leites L."/>
            <person name="Islam-Faridi N."/>
            <person name="Romero-Severson J."/>
            <person name="DeLeo V.L."/>
            <person name="Lucas S.M."/>
            <person name="Lazic D."/>
            <person name="Gailing O."/>
            <person name="Carlson J."/>
            <person name="Staton M."/>
        </authorList>
    </citation>
    <scope>NUCLEOTIDE SEQUENCE [LARGE SCALE GENOMIC DNA]</scope>
    <source>
        <strain evidence="2">Pseudo-F2</strain>
    </source>
</reference>
<dbReference type="SUPFAM" id="SSF56219">
    <property type="entry name" value="DNase I-like"/>
    <property type="match status" value="1"/>
</dbReference>
<accession>A0AAN7IYB4</accession>
<feature type="domain" description="Endonuclease/exonuclease/phosphatase" evidence="1">
    <location>
        <begin position="4"/>
        <end position="225"/>
    </location>
</feature>
<dbReference type="PANTHER" id="PTHR33710">
    <property type="entry name" value="BNAC02G09200D PROTEIN"/>
    <property type="match status" value="1"/>
</dbReference>
<dbReference type="Gene3D" id="3.60.10.10">
    <property type="entry name" value="Endonuclease/exonuclease/phosphatase"/>
    <property type="match status" value="1"/>
</dbReference>
<dbReference type="AlphaFoldDB" id="A0AAN7IYB4"/>
<sequence>MNLLSWNCRGLGNPQTVNALKKVVKNEEPKIVFLMETKSNKDWMIMVCDKCEFKHGVFVDSNGMSGGLVLMWKKDIKVEIQTFSPSHIDALVDGGTEYGWWRMTGFYGNLETAKRPESWTKLKQLSNTSTLPWIVISDFNEITRMSEKEGGSTRPRQQMMNFVNTINCCGLRDIGYVGPKYTWWYVRRDGEQIRERLDRALVTTEWLNLFPKAKLHHLTSSASDHSPLLLRLVQKRRRRPKKIFHFESMWLKNPRCEEVVLEAWYDGLADQSEFPLVSCLEKCRVKLEAWNKIEFGHVGNRIAELQKHLEWLERQPGTPNNVHDMKETRMELNCWNEKQDAMWLQWSRINWYQAGDRNTSFFHAKALARKLKNHIEGLLDENDCWHED</sequence>
<comment type="caution">
    <text evidence="2">The sequence shown here is derived from an EMBL/GenBank/DDBJ whole genome shotgun (WGS) entry which is preliminary data.</text>
</comment>
<evidence type="ECO:0000313" key="2">
    <source>
        <dbReference type="EMBL" id="KAK4593934.1"/>
    </source>
</evidence>
<protein>
    <recommendedName>
        <fullName evidence="1">Endonuclease/exonuclease/phosphatase domain-containing protein</fullName>
    </recommendedName>
</protein>
<dbReference type="Proteomes" id="UP001324115">
    <property type="component" value="Unassembled WGS sequence"/>
</dbReference>
<gene>
    <name evidence="2" type="ORF">RGQ29_017849</name>
</gene>
<dbReference type="GO" id="GO:0003824">
    <property type="term" value="F:catalytic activity"/>
    <property type="evidence" value="ECO:0007669"/>
    <property type="project" value="InterPro"/>
</dbReference>
<evidence type="ECO:0000259" key="1">
    <source>
        <dbReference type="Pfam" id="PF03372"/>
    </source>
</evidence>
<dbReference type="EMBL" id="JAXUIC010000004">
    <property type="protein sequence ID" value="KAK4593934.1"/>
    <property type="molecule type" value="Genomic_DNA"/>
</dbReference>
<dbReference type="PANTHER" id="PTHR33710:SF71">
    <property type="entry name" value="ENDONUCLEASE_EXONUCLEASE_PHOSPHATASE DOMAIN-CONTAINING PROTEIN"/>
    <property type="match status" value="1"/>
</dbReference>
<organism evidence="2 3">
    <name type="scientific">Quercus rubra</name>
    <name type="common">Northern red oak</name>
    <name type="synonym">Quercus borealis</name>
    <dbReference type="NCBI Taxonomy" id="3512"/>
    <lineage>
        <taxon>Eukaryota</taxon>
        <taxon>Viridiplantae</taxon>
        <taxon>Streptophyta</taxon>
        <taxon>Embryophyta</taxon>
        <taxon>Tracheophyta</taxon>
        <taxon>Spermatophyta</taxon>
        <taxon>Magnoliopsida</taxon>
        <taxon>eudicotyledons</taxon>
        <taxon>Gunneridae</taxon>
        <taxon>Pentapetalae</taxon>
        <taxon>rosids</taxon>
        <taxon>fabids</taxon>
        <taxon>Fagales</taxon>
        <taxon>Fagaceae</taxon>
        <taxon>Quercus</taxon>
    </lineage>
</organism>
<evidence type="ECO:0000313" key="3">
    <source>
        <dbReference type="Proteomes" id="UP001324115"/>
    </source>
</evidence>
<proteinExistence type="predicted"/>
<keyword evidence="3" id="KW-1185">Reference proteome</keyword>